<sequence>MDYTTFGDPITADTPLSPIKNASLLRLLYPDGAGSNAQDPDSDEGPWRRLIIFSGLLNQYTTRQMTNESDSLNAFRGMLTSLGDRLIPDGFVYGLPLNSHPISLAWMHLEGATPKRRAQFPSWSWTGWEGAVVFPEKLLDYADRQSRKVVNDLEPRFLASEGNEISVEGWVVHLDIRTDPIKRAFRCRTARLNWDGQGRIFISQQHLANGDLYLLGDSKACRAHPGP</sequence>
<comment type="caution">
    <text evidence="1">The sequence shown here is derived from an EMBL/GenBank/DDBJ whole genome shotgun (WGS) entry which is preliminary data.</text>
</comment>
<reference evidence="1 2" key="1">
    <citation type="submission" date="2024-07" db="EMBL/GenBank/DDBJ databases">
        <title>Section-level genome sequencing and comparative genomics of Aspergillus sections Usti and Cavernicolus.</title>
        <authorList>
            <consortium name="Lawrence Berkeley National Laboratory"/>
            <person name="Nybo J.L."/>
            <person name="Vesth T.C."/>
            <person name="Theobald S."/>
            <person name="Frisvad J.C."/>
            <person name="Larsen T.O."/>
            <person name="Kjaerboelling I."/>
            <person name="Rothschild-Mancinelli K."/>
            <person name="Lyhne E.K."/>
            <person name="Kogle M.E."/>
            <person name="Barry K."/>
            <person name="Clum A."/>
            <person name="Na H."/>
            <person name="Ledsgaard L."/>
            <person name="Lin J."/>
            <person name="Lipzen A."/>
            <person name="Kuo A."/>
            <person name="Riley R."/>
            <person name="Mondo S."/>
            <person name="LaButti K."/>
            <person name="Haridas S."/>
            <person name="Pangalinan J."/>
            <person name="Salamov A.A."/>
            <person name="Simmons B.A."/>
            <person name="Magnuson J.K."/>
            <person name="Chen J."/>
            <person name="Drula E."/>
            <person name="Henrissat B."/>
            <person name="Wiebenga A."/>
            <person name="Lubbers R.J."/>
            <person name="Gomes A.C."/>
            <person name="Makela M.R."/>
            <person name="Stajich J."/>
            <person name="Grigoriev I.V."/>
            <person name="Mortensen U.H."/>
            <person name="De vries R.P."/>
            <person name="Baker S.E."/>
            <person name="Andersen M.R."/>
        </authorList>
    </citation>
    <scope>NUCLEOTIDE SEQUENCE [LARGE SCALE GENOMIC DNA]</scope>
    <source>
        <strain evidence="1 2">CBS 600.67</strain>
    </source>
</reference>
<accession>A0ABR4IEF6</accession>
<organism evidence="1 2">
    <name type="scientific">Aspergillus cavernicola</name>
    <dbReference type="NCBI Taxonomy" id="176166"/>
    <lineage>
        <taxon>Eukaryota</taxon>
        <taxon>Fungi</taxon>
        <taxon>Dikarya</taxon>
        <taxon>Ascomycota</taxon>
        <taxon>Pezizomycotina</taxon>
        <taxon>Eurotiomycetes</taxon>
        <taxon>Eurotiomycetidae</taxon>
        <taxon>Eurotiales</taxon>
        <taxon>Aspergillaceae</taxon>
        <taxon>Aspergillus</taxon>
        <taxon>Aspergillus subgen. Nidulantes</taxon>
    </lineage>
</organism>
<dbReference type="PANTHER" id="PTHR33112">
    <property type="entry name" value="DOMAIN PROTEIN, PUTATIVE-RELATED"/>
    <property type="match status" value="1"/>
</dbReference>
<evidence type="ECO:0000313" key="2">
    <source>
        <dbReference type="Proteomes" id="UP001610335"/>
    </source>
</evidence>
<gene>
    <name evidence="1" type="ORF">BDW59DRAFT_161604</name>
</gene>
<dbReference type="Proteomes" id="UP001610335">
    <property type="component" value="Unassembled WGS sequence"/>
</dbReference>
<protein>
    <submittedName>
        <fullName evidence="1">Uncharacterized protein</fullName>
    </submittedName>
</protein>
<name>A0ABR4IEF6_9EURO</name>
<dbReference type="EMBL" id="JBFXLS010000035">
    <property type="protein sequence ID" value="KAL2825644.1"/>
    <property type="molecule type" value="Genomic_DNA"/>
</dbReference>
<dbReference type="PANTHER" id="PTHR33112:SF12">
    <property type="entry name" value="HETEROKARYON INCOMPATIBILITY DOMAIN-CONTAINING PROTEIN"/>
    <property type="match status" value="1"/>
</dbReference>
<keyword evidence="2" id="KW-1185">Reference proteome</keyword>
<evidence type="ECO:0000313" key="1">
    <source>
        <dbReference type="EMBL" id="KAL2825644.1"/>
    </source>
</evidence>
<proteinExistence type="predicted"/>